<organism evidence="5 6">
    <name type="scientific">Anabaena azotica FACHB-119</name>
    <dbReference type="NCBI Taxonomy" id="947527"/>
    <lineage>
        <taxon>Bacteria</taxon>
        <taxon>Bacillati</taxon>
        <taxon>Cyanobacteriota</taxon>
        <taxon>Cyanophyceae</taxon>
        <taxon>Nostocales</taxon>
        <taxon>Nostocaceae</taxon>
        <taxon>Anabaena</taxon>
        <taxon>Anabaena azotica</taxon>
    </lineage>
</organism>
<dbReference type="NCBIfam" id="TIGR00027">
    <property type="entry name" value="mthyl_TIGR00027"/>
    <property type="match status" value="1"/>
</dbReference>
<evidence type="ECO:0000256" key="2">
    <source>
        <dbReference type="ARBA" id="ARBA00022603"/>
    </source>
</evidence>
<evidence type="ECO:0000313" key="6">
    <source>
        <dbReference type="Proteomes" id="UP000661112"/>
    </source>
</evidence>
<dbReference type="Pfam" id="PF04072">
    <property type="entry name" value="LCM"/>
    <property type="match status" value="1"/>
</dbReference>
<dbReference type="PANTHER" id="PTHR43619:SF2">
    <property type="entry name" value="S-ADENOSYL-L-METHIONINE-DEPENDENT METHYLTRANSFERASES SUPERFAMILY PROTEIN"/>
    <property type="match status" value="1"/>
</dbReference>
<keyword evidence="3" id="KW-0808">Transferase</keyword>
<protein>
    <recommendedName>
        <fullName evidence="4">S-adenosyl-L-methionine-dependent methyltransferase</fullName>
        <ecNumber evidence="4">2.1.1.-</ecNumber>
    </recommendedName>
</protein>
<keyword evidence="2 4" id="KW-0489">Methyltransferase</keyword>
<name>A0ABR8DGJ6_9NOST</name>
<sequence>MNQPYKEKLYQKDFVLLSAPLMAAYRAVESQRNDRLFDDPFAAKLVTPEAQKIALEDPEEEGRAFLAVRTRFFDDFLLGSASVAPQIVNLGAGMDTRAFRLNWTQETKYFEIDYPEVLNYKNEILKDVPTICSRYSIAVDLTDTNWVELLLQQGYDRNIPSVWLLEGLIYYLGETEAHSLLKTIAELTTIDSWIGLDLLNHLCKDSTYDEFYQGYFRSGFDNPEELLAAYAWEAEVLQPGEEGANFNRYIYPFPPRDHENVERVFLIKAKKII</sequence>
<comment type="similarity">
    <text evidence="1 4">Belongs to the UPF0677 family.</text>
</comment>
<keyword evidence="4" id="KW-0949">S-adenosyl-L-methionine</keyword>
<dbReference type="Gene3D" id="3.40.50.150">
    <property type="entry name" value="Vaccinia Virus protein VP39"/>
    <property type="match status" value="1"/>
</dbReference>
<dbReference type="Proteomes" id="UP000661112">
    <property type="component" value="Unassembled WGS sequence"/>
</dbReference>
<keyword evidence="6" id="KW-1185">Reference proteome</keyword>
<comment type="caution">
    <text evidence="5">The sequence shown here is derived from an EMBL/GenBank/DDBJ whole genome shotgun (WGS) entry which is preliminary data.</text>
</comment>
<evidence type="ECO:0000313" key="5">
    <source>
        <dbReference type="EMBL" id="MBD2505236.1"/>
    </source>
</evidence>
<evidence type="ECO:0000256" key="3">
    <source>
        <dbReference type="ARBA" id="ARBA00022679"/>
    </source>
</evidence>
<evidence type="ECO:0000256" key="1">
    <source>
        <dbReference type="ARBA" id="ARBA00008138"/>
    </source>
</evidence>
<dbReference type="EC" id="2.1.1.-" evidence="4"/>
<dbReference type="InterPro" id="IPR029063">
    <property type="entry name" value="SAM-dependent_MTases_sf"/>
</dbReference>
<dbReference type="EMBL" id="JACJSG010000074">
    <property type="protein sequence ID" value="MBD2505236.1"/>
    <property type="molecule type" value="Genomic_DNA"/>
</dbReference>
<gene>
    <name evidence="5" type="ORF">H6G83_32325</name>
</gene>
<reference evidence="5 6" key="1">
    <citation type="journal article" date="2020" name="ISME J.">
        <title>Comparative genomics reveals insights into cyanobacterial evolution and habitat adaptation.</title>
        <authorList>
            <person name="Chen M.Y."/>
            <person name="Teng W.K."/>
            <person name="Zhao L."/>
            <person name="Hu C.X."/>
            <person name="Zhou Y.K."/>
            <person name="Han B.P."/>
            <person name="Song L.R."/>
            <person name="Shu W.S."/>
        </authorList>
    </citation>
    <scope>NUCLEOTIDE SEQUENCE [LARGE SCALE GENOMIC DNA]</scope>
    <source>
        <strain evidence="5 6">FACHB-119</strain>
    </source>
</reference>
<accession>A0ABR8DGJ6</accession>
<comment type="function">
    <text evidence="4">Exhibits S-adenosyl-L-methionine-dependent methyltransferase activity.</text>
</comment>
<dbReference type="InterPro" id="IPR007213">
    <property type="entry name" value="Ppm1/Ppm2/Tcmp"/>
</dbReference>
<dbReference type="SUPFAM" id="SSF53335">
    <property type="entry name" value="S-adenosyl-L-methionine-dependent methyltransferases"/>
    <property type="match status" value="1"/>
</dbReference>
<dbReference type="RefSeq" id="WP_190479846.1">
    <property type="nucleotide sequence ID" value="NZ_JACJSG010000074.1"/>
</dbReference>
<dbReference type="GO" id="GO:0008168">
    <property type="term" value="F:methyltransferase activity"/>
    <property type="evidence" value="ECO:0007669"/>
    <property type="project" value="UniProtKB-KW"/>
</dbReference>
<dbReference type="InterPro" id="IPR011610">
    <property type="entry name" value="SAM_mthyl_Trfase_ML2640-like"/>
</dbReference>
<evidence type="ECO:0000256" key="4">
    <source>
        <dbReference type="RuleBase" id="RU362030"/>
    </source>
</evidence>
<dbReference type="PANTHER" id="PTHR43619">
    <property type="entry name" value="S-ADENOSYL-L-METHIONINE-DEPENDENT METHYLTRANSFERASE YKTD-RELATED"/>
    <property type="match status" value="1"/>
</dbReference>
<dbReference type="GO" id="GO:0032259">
    <property type="term" value="P:methylation"/>
    <property type="evidence" value="ECO:0007669"/>
    <property type="project" value="UniProtKB-KW"/>
</dbReference>
<proteinExistence type="inferred from homology"/>